<evidence type="ECO:0000256" key="6">
    <source>
        <dbReference type="SAM" id="Coils"/>
    </source>
</evidence>
<dbReference type="GO" id="GO:0120230">
    <property type="term" value="F:recombinase activator activity"/>
    <property type="evidence" value="ECO:0007669"/>
    <property type="project" value="TreeGrafter"/>
</dbReference>
<dbReference type="PaxDb" id="121845-A0A1S4EKG4"/>
<evidence type="ECO:0000256" key="5">
    <source>
        <dbReference type="ARBA" id="ARBA00023254"/>
    </source>
</evidence>
<dbReference type="InterPro" id="IPR040661">
    <property type="entry name" value="LZ3wCH"/>
</dbReference>
<dbReference type="Pfam" id="PF18517">
    <property type="entry name" value="LZ3wCH"/>
    <property type="match status" value="1"/>
</dbReference>
<dbReference type="Proteomes" id="UP000079169">
    <property type="component" value="Unplaced"/>
</dbReference>
<feature type="domain" description="Leucine zipper with capping helix" evidence="7">
    <location>
        <begin position="38"/>
        <end position="89"/>
    </location>
</feature>
<comment type="subcellular location">
    <subcellularLocation>
        <location evidence="1">Nucleus</location>
    </subcellularLocation>
</comment>
<dbReference type="AlphaFoldDB" id="A0A1S4EKG4"/>
<dbReference type="PANTHER" id="PTHR15938">
    <property type="entry name" value="TBP-1 INTERACTING PROTEIN"/>
    <property type="match status" value="1"/>
</dbReference>
<dbReference type="GO" id="GO:0010774">
    <property type="term" value="P:meiotic strand invasion involved in reciprocal meiotic recombination"/>
    <property type="evidence" value="ECO:0007669"/>
    <property type="project" value="TreeGrafter"/>
</dbReference>
<evidence type="ECO:0000259" key="7">
    <source>
        <dbReference type="Pfam" id="PF18517"/>
    </source>
</evidence>
<keyword evidence="3" id="KW-0233">DNA recombination</keyword>
<organism evidence="8 9">
    <name type="scientific">Diaphorina citri</name>
    <name type="common">Asian citrus psyllid</name>
    <dbReference type="NCBI Taxonomy" id="121845"/>
    <lineage>
        <taxon>Eukaryota</taxon>
        <taxon>Metazoa</taxon>
        <taxon>Ecdysozoa</taxon>
        <taxon>Arthropoda</taxon>
        <taxon>Hexapoda</taxon>
        <taxon>Insecta</taxon>
        <taxon>Pterygota</taxon>
        <taxon>Neoptera</taxon>
        <taxon>Paraneoptera</taxon>
        <taxon>Hemiptera</taxon>
        <taxon>Sternorrhyncha</taxon>
        <taxon>Psylloidea</taxon>
        <taxon>Psyllidae</taxon>
        <taxon>Diaphorininae</taxon>
        <taxon>Diaphorina</taxon>
    </lineage>
</organism>
<keyword evidence="2 6" id="KW-0175">Coiled coil</keyword>
<protein>
    <submittedName>
        <fullName evidence="9">Homologous-pairing protein 2 homolog</fullName>
    </submittedName>
</protein>
<reference evidence="9" key="1">
    <citation type="submission" date="2025-08" db="UniProtKB">
        <authorList>
            <consortium name="RefSeq"/>
        </authorList>
    </citation>
    <scope>IDENTIFICATION</scope>
</reference>
<dbReference type="PANTHER" id="PTHR15938:SF0">
    <property type="entry name" value="HOMOLOGOUS-PAIRING PROTEIN 2 HOMOLOG"/>
    <property type="match status" value="1"/>
</dbReference>
<evidence type="ECO:0000256" key="1">
    <source>
        <dbReference type="ARBA" id="ARBA00004123"/>
    </source>
</evidence>
<evidence type="ECO:0000313" key="8">
    <source>
        <dbReference type="Proteomes" id="UP000079169"/>
    </source>
</evidence>
<dbReference type="KEGG" id="dci:108253350"/>
<proteinExistence type="predicted"/>
<keyword evidence="8" id="KW-1185">Reference proteome</keyword>
<accession>A0A1S4EKG4</accession>
<dbReference type="GO" id="GO:0003690">
    <property type="term" value="F:double-stranded DNA binding"/>
    <property type="evidence" value="ECO:0007669"/>
    <property type="project" value="TreeGrafter"/>
</dbReference>
<dbReference type="GeneID" id="108253350"/>
<dbReference type="GO" id="GO:0120231">
    <property type="term" value="C:DNA recombinase auxiliary factor complex"/>
    <property type="evidence" value="ECO:0007669"/>
    <property type="project" value="TreeGrafter"/>
</dbReference>
<feature type="coiled-coil region" evidence="6">
    <location>
        <begin position="1"/>
        <end position="37"/>
    </location>
</feature>
<dbReference type="STRING" id="121845.A0A1S4EKG4"/>
<dbReference type="RefSeq" id="XP_017302651.1">
    <property type="nucleotide sequence ID" value="XM_017447162.2"/>
</dbReference>
<dbReference type="GO" id="GO:0000794">
    <property type="term" value="C:condensed nuclear chromosome"/>
    <property type="evidence" value="ECO:0007669"/>
    <property type="project" value="TreeGrafter"/>
</dbReference>
<dbReference type="GO" id="GO:0000709">
    <property type="term" value="P:meiotic joint molecule formation"/>
    <property type="evidence" value="ECO:0007669"/>
    <property type="project" value="TreeGrafter"/>
</dbReference>
<evidence type="ECO:0000256" key="3">
    <source>
        <dbReference type="ARBA" id="ARBA00023172"/>
    </source>
</evidence>
<evidence type="ECO:0000313" key="9">
    <source>
        <dbReference type="RefSeq" id="XP_017302651.1"/>
    </source>
</evidence>
<dbReference type="GO" id="GO:0007129">
    <property type="term" value="P:homologous chromosome pairing at meiosis"/>
    <property type="evidence" value="ECO:0007669"/>
    <property type="project" value="TreeGrafter"/>
</dbReference>
<keyword evidence="5" id="KW-0469">Meiosis</keyword>
<keyword evidence="4" id="KW-0539">Nucleus</keyword>
<sequence length="96" mass="11251">MTEAEAKQKKAELQAELEEKKSKLEKLSRNVNVISEVDKKTITDTKEKMVKEYNKRKRMCTEMLEAILENYPKSKKILLEEVGIETDEMVSMEKLQ</sequence>
<gene>
    <name evidence="9" type="primary">LOC108253350</name>
</gene>
<name>A0A1S4EKG4_DIACI</name>
<evidence type="ECO:0000256" key="4">
    <source>
        <dbReference type="ARBA" id="ARBA00023242"/>
    </source>
</evidence>
<evidence type="ECO:0000256" key="2">
    <source>
        <dbReference type="ARBA" id="ARBA00023054"/>
    </source>
</evidence>